<proteinExistence type="predicted"/>
<dbReference type="EMBL" id="CP126217">
    <property type="protein sequence ID" value="WIA19450.1"/>
    <property type="molecule type" value="Genomic_DNA"/>
</dbReference>
<name>A0ABY8UDK8_TETOB</name>
<dbReference type="CDD" id="cd06257">
    <property type="entry name" value="DnaJ"/>
    <property type="match status" value="1"/>
</dbReference>
<dbReference type="InterPro" id="IPR036869">
    <property type="entry name" value="J_dom_sf"/>
</dbReference>
<keyword evidence="4" id="KW-1185">Reference proteome</keyword>
<dbReference type="Gene3D" id="2.60.40.790">
    <property type="match status" value="1"/>
</dbReference>
<evidence type="ECO:0000256" key="1">
    <source>
        <dbReference type="SAM" id="MobiDB-lite"/>
    </source>
</evidence>
<evidence type="ECO:0000313" key="3">
    <source>
        <dbReference type="EMBL" id="WIA19450.1"/>
    </source>
</evidence>
<dbReference type="Pfam" id="PF00226">
    <property type="entry name" value="DnaJ"/>
    <property type="match status" value="1"/>
</dbReference>
<dbReference type="InterPro" id="IPR018253">
    <property type="entry name" value="DnaJ_domain_CS"/>
</dbReference>
<organism evidence="3 4">
    <name type="scientific">Tetradesmus obliquus</name>
    <name type="common">Green alga</name>
    <name type="synonym">Acutodesmus obliquus</name>
    <dbReference type="NCBI Taxonomy" id="3088"/>
    <lineage>
        <taxon>Eukaryota</taxon>
        <taxon>Viridiplantae</taxon>
        <taxon>Chlorophyta</taxon>
        <taxon>core chlorophytes</taxon>
        <taxon>Chlorophyceae</taxon>
        <taxon>CS clade</taxon>
        <taxon>Sphaeropleales</taxon>
        <taxon>Scenedesmaceae</taxon>
        <taxon>Tetradesmus</taxon>
    </lineage>
</organism>
<dbReference type="Proteomes" id="UP001244341">
    <property type="component" value="Chromosome 10b"/>
</dbReference>
<feature type="region of interest" description="Disordered" evidence="1">
    <location>
        <begin position="86"/>
        <end position="105"/>
    </location>
</feature>
<protein>
    <recommendedName>
        <fullName evidence="2">J domain-containing protein</fullName>
    </recommendedName>
</protein>
<dbReference type="SUPFAM" id="SSF49764">
    <property type="entry name" value="HSP20-like chaperones"/>
    <property type="match status" value="1"/>
</dbReference>
<dbReference type="SMART" id="SM00271">
    <property type="entry name" value="DnaJ"/>
    <property type="match status" value="1"/>
</dbReference>
<dbReference type="InterPro" id="IPR050817">
    <property type="entry name" value="DjlA_DnaK_co-chaperone"/>
</dbReference>
<gene>
    <name evidence="3" type="ORF">OEZ85_004064</name>
</gene>
<dbReference type="InterPro" id="IPR008978">
    <property type="entry name" value="HSP20-like_chaperone"/>
</dbReference>
<dbReference type="SUPFAM" id="SSF46565">
    <property type="entry name" value="Chaperone J-domain"/>
    <property type="match status" value="1"/>
</dbReference>
<dbReference type="PANTHER" id="PTHR24074">
    <property type="entry name" value="CO-CHAPERONE PROTEIN DJLA"/>
    <property type="match status" value="1"/>
</dbReference>
<dbReference type="PROSITE" id="PS50076">
    <property type="entry name" value="DNAJ_2"/>
    <property type="match status" value="1"/>
</dbReference>
<accession>A0ABY8UDK8</accession>
<dbReference type="PRINTS" id="PR00625">
    <property type="entry name" value="JDOMAIN"/>
</dbReference>
<dbReference type="PROSITE" id="PS00636">
    <property type="entry name" value="DNAJ_1"/>
    <property type="match status" value="1"/>
</dbReference>
<evidence type="ECO:0000313" key="4">
    <source>
        <dbReference type="Proteomes" id="UP001244341"/>
    </source>
</evidence>
<dbReference type="InterPro" id="IPR001623">
    <property type="entry name" value="DnaJ_domain"/>
</dbReference>
<sequence>MTRFQVQDDADGLLHYRVLGLPRSASAEQIKQAYRALARRLHPDKGGSSQAFAALQAAFDVLSDPKARQVYDALASDVRFRPGAAAPYSQVKQPDAEPSPPPGILPCSYSTDAPSQQKTLLLHAAPPQVKQPDAEPSPAPGVTEALLLQQLLRAAAGAGGAVVDPAVQLCITCEVCRRPATKECWTCRMAICDFCTRRQHWKGDVPLHWPLVDSPGRLLQQLGQQELEAKRKQDGAAYLASLPGYRPQQDVMLLRHQTDDAVLLAVHMPTGGTSCPPKLHVEATPSGLTLQHQGFAPVLQRAWAGAIQPGSGIASWASADGCTIALVVRKAQPGQSWPCCFKGDSYGVRCLVPPYRLLQLGGEVVLELPLPFWVLPEEDLQVHIGESSIGIAVDGLLKLQRTYWGAADAKAGSRKVVDVPASSWCVLEERQPPTGSTAAAAAAAAGGGQARRRPGKLLSISLALPPPTEEERQYKKGLRQNNAAATRACRHGHGQKGRAFFADDEDEFGLASLLQALLFHETGRTTLTPKPWESAGGDAGSSRWIEREQELPDDVQQQLRFLRGAGAGGLEAESSNGAL</sequence>
<reference evidence="3 4" key="1">
    <citation type="submission" date="2023-05" db="EMBL/GenBank/DDBJ databases">
        <title>A 100% complete, gapless, phased diploid assembly of the Scenedesmus obliquus UTEX 3031 genome.</title>
        <authorList>
            <person name="Biondi T.C."/>
            <person name="Hanschen E.R."/>
            <person name="Kwon T."/>
            <person name="Eng W."/>
            <person name="Kruse C.P.S."/>
            <person name="Koehler S.I."/>
            <person name="Kunde Y."/>
            <person name="Gleasner C.D."/>
            <person name="You Mak K.T."/>
            <person name="Polle J."/>
            <person name="Hovde B.T."/>
            <person name="Starkenburg S.R."/>
        </authorList>
    </citation>
    <scope>NUCLEOTIDE SEQUENCE [LARGE SCALE GENOMIC DNA]</scope>
    <source>
        <strain evidence="3 4">DOE0152z</strain>
    </source>
</reference>
<evidence type="ECO:0000259" key="2">
    <source>
        <dbReference type="PROSITE" id="PS50076"/>
    </source>
</evidence>
<feature type="domain" description="J" evidence="2">
    <location>
        <begin position="14"/>
        <end position="75"/>
    </location>
</feature>
<dbReference type="Gene3D" id="1.10.287.110">
    <property type="entry name" value="DnaJ domain"/>
    <property type="match status" value="1"/>
</dbReference>